<protein>
    <submittedName>
        <fullName evidence="2">GAP family protein</fullName>
    </submittedName>
</protein>
<reference evidence="5 6" key="1">
    <citation type="submission" date="2024-10" db="EMBL/GenBank/DDBJ databases">
        <authorList>
            <person name="Riesco R."/>
        </authorList>
    </citation>
    <scope>NUCLEOTIDE SEQUENCE [LARGE SCALE GENOMIC DNA]</scope>
    <source>
        <strain evidence="4 6">NCIMB 15448</strain>
        <strain evidence="2 5">NCIMB 15449</strain>
        <strain evidence="3 7">NCIMB 15450</strain>
    </source>
</reference>
<keyword evidence="1" id="KW-0472">Membrane</keyword>
<feature type="transmembrane region" description="Helical" evidence="1">
    <location>
        <begin position="167"/>
        <end position="188"/>
    </location>
</feature>
<feature type="transmembrane region" description="Helical" evidence="1">
    <location>
        <begin position="127"/>
        <end position="155"/>
    </location>
</feature>
<feature type="transmembrane region" description="Helical" evidence="1">
    <location>
        <begin position="77"/>
        <end position="95"/>
    </location>
</feature>
<dbReference type="Pfam" id="PF11139">
    <property type="entry name" value="SfLAP"/>
    <property type="match status" value="1"/>
</dbReference>
<dbReference type="Proteomes" id="UP001609219">
    <property type="component" value="Unassembled WGS sequence"/>
</dbReference>
<evidence type="ECO:0000313" key="6">
    <source>
        <dbReference type="Proteomes" id="UP001609176"/>
    </source>
</evidence>
<feature type="transmembrane region" description="Helical" evidence="1">
    <location>
        <begin position="6"/>
        <end position="31"/>
    </location>
</feature>
<dbReference type="EMBL" id="JBIMSP010000006">
    <property type="protein sequence ID" value="MFH5241472.1"/>
    <property type="molecule type" value="Genomic_DNA"/>
</dbReference>
<proteinExistence type="predicted"/>
<evidence type="ECO:0000256" key="1">
    <source>
        <dbReference type="SAM" id="Phobius"/>
    </source>
</evidence>
<dbReference type="Proteomes" id="UP001609175">
    <property type="component" value="Unassembled WGS sequence"/>
</dbReference>
<evidence type="ECO:0000313" key="4">
    <source>
        <dbReference type="EMBL" id="MFH5241472.1"/>
    </source>
</evidence>
<evidence type="ECO:0000313" key="7">
    <source>
        <dbReference type="Proteomes" id="UP001609219"/>
    </source>
</evidence>
<evidence type="ECO:0000313" key="3">
    <source>
        <dbReference type="EMBL" id="MFH5229836.1"/>
    </source>
</evidence>
<name>A0ABW7JHN5_9NOCA</name>
<evidence type="ECO:0000313" key="5">
    <source>
        <dbReference type="Proteomes" id="UP001609175"/>
    </source>
</evidence>
<comment type="caution">
    <text evidence="2">The sequence shown here is derived from an EMBL/GenBank/DDBJ whole genome shotgun (WGS) entry which is preliminary data.</text>
</comment>
<keyword evidence="7" id="KW-1185">Reference proteome</keyword>
<organism evidence="2 5">
    <name type="scientific">Antrihabitans spumae</name>
    <dbReference type="NCBI Taxonomy" id="3373370"/>
    <lineage>
        <taxon>Bacteria</taxon>
        <taxon>Bacillati</taxon>
        <taxon>Actinomycetota</taxon>
        <taxon>Actinomycetes</taxon>
        <taxon>Mycobacteriales</taxon>
        <taxon>Nocardiaceae</taxon>
        <taxon>Antrihabitans</taxon>
    </lineage>
</organism>
<accession>A0ABW7JHN5</accession>
<sequence>MTTVLVLGLVGLALVDSTSIGTLVVPVWLLLSPKRPSVRMLAYYLATITAFYFVVGVALVLVAQAGTDWLQSSLRSPVVLVPQLVVGVGLFALSWRFDSKKRRSRGEPDRVARWRERAIDSQSSGRGLAILAVSAATLELFSMLPYLAAIGLLVASPLSAVQWLPLLAGYCVVMIAPALLLVGARTAMHDRIEPLLRKIDALLIRHADSAAGWALGIVGFLLAGDAASQLFFA</sequence>
<feature type="transmembrane region" description="Helical" evidence="1">
    <location>
        <begin position="209"/>
        <end position="232"/>
    </location>
</feature>
<dbReference type="RefSeq" id="WP_395112877.1">
    <property type="nucleotide sequence ID" value="NZ_JBIMSN010000060.1"/>
</dbReference>
<dbReference type="EMBL" id="JBIMSN010000060">
    <property type="protein sequence ID" value="MFH5229836.1"/>
    <property type="molecule type" value="Genomic_DNA"/>
</dbReference>
<dbReference type="Proteomes" id="UP001609176">
    <property type="component" value="Unassembled WGS sequence"/>
</dbReference>
<feature type="transmembrane region" description="Helical" evidence="1">
    <location>
        <begin position="43"/>
        <end position="65"/>
    </location>
</feature>
<keyword evidence="1" id="KW-1133">Transmembrane helix</keyword>
<evidence type="ECO:0000313" key="2">
    <source>
        <dbReference type="EMBL" id="MFH5207476.1"/>
    </source>
</evidence>
<dbReference type="InterPro" id="IPR021315">
    <property type="entry name" value="Gap/Sap"/>
</dbReference>
<gene>
    <name evidence="4" type="ORF">ACHIPV_06165</name>
    <name evidence="2" type="ORF">ACHIPZ_04480</name>
    <name evidence="3" type="ORF">ACHIRB_14830</name>
</gene>
<dbReference type="EMBL" id="JBIMSO010000022">
    <property type="protein sequence ID" value="MFH5207476.1"/>
    <property type="molecule type" value="Genomic_DNA"/>
</dbReference>
<keyword evidence="1" id="KW-0812">Transmembrane</keyword>